<dbReference type="InterPro" id="IPR050078">
    <property type="entry name" value="Ribosomal_L11_MeTrfase_PrmA"/>
</dbReference>
<protein>
    <submittedName>
        <fullName evidence="5">50S ribosomal protein L11 methyltransferase</fullName>
    </submittedName>
</protein>
<evidence type="ECO:0000313" key="5">
    <source>
        <dbReference type="EMBL" id="MST69518.1"/>
    </source>
</evidence>
<proteinExistence type="predicted"/>
<accession>A0A6A8MAP5</accession>
<dbReference type="Gene3D" id="3.40.50.150">
    <property type="entry name" value="Vaccinia Virus protein VP39"/>
    <property type="match status" value="1"/>
</dbReference>
<keyword evidence="1 5" id="KW-0489">Methyltransferase</keyword>
<dbReference type="PANTHER" id="PTHR43648:SF1">
    <property type="entry name" value="ELECTRON TRANSFER FLAVOPROTEIN BETA SUBUNIT LYSINE METHYLTRANSFERASE"/>
    <property type="match status" value="1"/>
</dbReference>
<keyword evidence="5" id="KW-0687">Ribonucleoprotein</keyword>
<comment type="caution">
    <text evidence="5">The sequence shown here is derived from an EMBL/GenBank/DDBJ whole genome shotgun (WGS) entry which is preliminary data.</text>
</comment>
<organism evidence="5">
    <name type="scientific">Baileyella intestinalis</name>
    <dbReference type="NCBI Taxonomy" id="2606709"/>
    <lineage>
        <taxon>Bacteria</taxon>
        <taxon>Bacillati</taxon>
        <taxon>Bacillota</taxon>
        <taxon>Clostridia</taxon>
        <taxon>Peptostreptococcales</taxon>
        <taxon>Anaerovoracaceae</taxon>
        <taxon>Baileyella</taxon>
    </lineage>
</organism>
<dbReference type="GO" id="GO:0032259">
    <property type="term" value="P:methylation"/>
    <property type="evidence" value="ECO:0007669"/>
    <property type="project" value="UniProtKB-KW"/>
</dbReference>
<evidence type="ECO:0000256" key="3">
    <source>
        <dbReference type="SAM" id="Coils"/>
    </source>
</evidence>
<keyword evidence="2 5" id="KW-0808">Transferase</keyword>
<gene>
    <name evidence="5" type="ORF">FYJ66_07970</name>
</gene>
<dbReference type="EMBL" id="VUNB01000006">
    <property type="protein sequence ID" value="MST69518.1"/>
    <property type="molecule type" value="Genomic_DNA"/>
</dbReference>
<dbReference type="PANTHER" id="PTHR43648">
    <property type="entry name" value="ELECTRON TRANSFER FLAVOPROTEIN BETA SUBUNIT LYSINE METHYLTRANSFERASE"/>
    <property type="match status" value="1"/>
</dbReference>
<name>A0A6A8MAP5_9FIRM</name>
<evidence type="ECO:0000256" key="4">
    <source>
        <dbReference type="SAM" id="MobiDB-lite"/>
    </source>
</evidence>
<evidence type="ECO:0000256" key="2">
    <source>
        <dbReference type="ARBA" id="ARBA00022679"/>
    </source>
</evidence>
<feature type="region of interest" description="Disordered" evidence="4">
    <location>
        <begin position="206"/>
        <end position="227"/>
    </location>
</feature>
<sequence length="370" mass="41027">MHMWSEKGSNYMKYIEITADTKQKYLDTLTNNLIAEGYDVMDIRDPENARLMSQDLKYTEYWDQADLERQLSQTPGVTIYFADDEEGRVQSEKLLEILHQWNDGKESAGEETAGVSPGAADLQNHLEISKTISDDAQWKDKWKTGLKPVTIARGITITPTWIDYKPDENEQVIRIDPGMAFGTGTHETTRLCGNLLARYIRSRDRNLTDEESQSVTPEEIPDQAGSTGGLKVMDVGCGTGILAIIAWCLGAHDVLGIDIDRDAVEAARENVQANCSSAERARRQIRIEEGDLARNVDYKADIIVANLLLPLVQMLTPDAAVHLRPGGIYIVSGLLVSQEKEGTDALEASGFRVIAVEELGQWCAIAATRD</sequence>
<reference evidence="5" key="1">
    <citation type="submission" date="2019-09" db="EMBL/GenBank/DDBJ databases">
        <title>In-depth cultivation of the pig gut microbiome towards novel bacterial diversity and tailored functional studies.</title>
        <authorList>
            <person name="Wylensek D."/>
            <person name="Hitch T.C.A."/>
            <person name="Clavel T."/>
        </authorList>
    </citation>
    <scope>NUCLEOTIDE SEQUENCE</scope>
    <source>
        <strain evidence="5">RF-744-FAT-WT-3</strain>
    </source>
</reference>
<dbReference type="InterPro" id="IPR029063">
    <property type="entry name" value="SAM-dependent_MTases_sf"/>
</dbReference>
<keyword evidence="3" id="KW-0175">Coiled coil</keyword>
<dbReference type="SUPFAM" id="SSF53335">
    <property type="entry name" value="S-adenosyl-L-methionine-dependent methyltransferases"/>
    <property type="match status" value="1"/>
</dbReference>
<dbReference type="AlphaFoldDB" id="A0A6A8MAP5"/>
<keyword evidence="5" id="KW-0689">Ribosomal protein</keyword>
<feature type="coiled-coil region" evidence="3">
    <location>
        <begin position="261"/>
        <end position="288"/>
    </location>
</feature>
<dbReference type="GO" id="GO:0005840">
    <property type="term" value="C:ribosome"/>
    <property type="evidence" value="ECO:0007669"/>
    <property type="project" value="UniProtKB-KW"/>
</dbReference>
<dbReference type="Pfam" id="PF06325">
    <property type="entry name" value="PrmA"/>
    <property type="match status" value="1"/>
</dbReference>
<dbReference type="CDD" id="cd02440">
    <property type="entry name" value="AdoMet_MTases"/>
    <property type="match status" value="1"/>
</dbReference>
<dbReference type="GO" id="GO:0008276">
    <property type="term" value="F:protein methyltransferase activity"/>
    <property type="evidence" value="ECO:0007669"/>
    <property type="project" value="TreeGrafter"/>
</dbReference>
<evidence type="ECO:0000256" key="1">
    <source>
        <dbReference type="ARBA" id="ARBA00022603"/>
    </source>
</evidence>